<sequence>MASWQSKLTSLFLRAAVKRKINPHANPADARARVDRMAARFSKNQDWIKVTPVSANGVPGEWVEVPEDAPQDLSALENMPGNLVQSDPEISATPDSNPGSGKVLLYLHGGGYIVCSPATHRLMVARICREAGLKALLIDYRLAPEHPFPAAVEDAEAAYRWLLAAGHKPEDIVVAGDSAGGGLTMSLLLTLREENMPMPAAAALLSPWTDLALTGWTMLTHARRDPMLRLDSASLAVRHYMQDTSPTHPIASSIYADLTGLPPLYVQVGENEILLDDSRRLVSRAQAHGVESSLEIWPGMPHVFQAFPQVPESKRAIEGIGTFLKAQVNRSASAPASTSPSTSPATSPAAAQEASVEAAE</sequence>
<dbReference type="EMBL" id="HG966617">
    <property type="protein sequence ID" value="CDO59008.1"/>
    <property type="molecule type" value="Genomic_DNA"/>
</dbReference>
<keyword evidence="7" id="KW-1185">Reference proteome</keyword>
<accession>X5M7A8</accession>
<dbReference type="PATRIC" id="fig|1458461.3.peg.794"/>
<dbReference type="PANTHER" id="PTHR48081:SF30">
    <property type="entry name" value="ACETYL-HYDROLASE LIPR-RELATED"/>
    <property type="match status" value="1"/>
</dbReference>
<comment type="similarity">
    <text evidence="1">Belongs to the 'GDXG' lipolytic enzyme family.</text>
</comment>
<dbReference type="InterPro" id="IPR002168">
    <property type="entry name" value="Lipase_GDXG_HIS_AS"/>
</dbReference>
<gene>
    <name evidence="6" type="ORF">BN1012_Phect794</name>
</gene>
<name>X5M7A8_9HYPH</name>
<dbReference type="InterPro" id="IPR013094">
    <property type="entry name" value="AB_hydrolase_3"/>
</dbReference>
<dbReference type="Proteomes" id="UP000032160">
    <property type="component" value="Chromosome I"/>
</dbReference>
<organism evidence="6 7">
    <name type="scientific">Candidatus Phaeomarinibacter ectocarpi</name>
    <dbReference type="NCBI Taxonomy" id="1458461"/>
    <lineage>
        <taxon>Bacteria</taxon>
        <taxon>Pseudomonadati</taxon>
        <taxon>Pseudomonadota</taxon>
        <taxon>Alphaproteobacteria</taxon>
        <taxon>Hyphomicrobiales</taxon>
        <taxon>Parvibaculaceae</taxon>
        <taxon>Candidatus Phaeomarinibacter</taxon>
    </lineage>
</organism>
<dbReference type="SUPFAM" id="SSF53474">
    <property type="entry name" value="alpha/beta-Hydrolases"/>
    <property type="match status" value="1"/>
</dbReference>
<feature type="active site" evidence="3">
    <location>
        <position position="178"/>
    </location>
</feature>
<feature type="region of interest" description="Disordered" evidence="4">
    <location>
        <begin position="328"/>
        <end position="360"/>
    </location>
</feature>
<dbReference type="Pfam" id="PF07859">
    <property type="entry name" value="Abhydrolase_3"/>
    <property type="match status" value="1"/>
</dbReference>
<dbReference type="Gene3D" id="3.40.50.1820">
    <property type="entry name" value="alpha/beta hydrolase"/>
    <property type="match status" value="1"/>
</dbReference>
<dbReference type="InterPro" id="IPR029058">
    <property type="entry name" value="AB_hydrolase_fold"/>
</dbReference>
<dbReference type="InterPro" id="IPR033140">
    <property type="entry name" value="Lipase_GDXG_put_SER_AS"/>
</dbReference>
<dbReference type="KEGG" id="pect:BN1012_Phect794"/>
<dbReference type="EC" id="3.1.1.-" evidence="6"/>
<evidence type="ECO:0000256" key="2">
    <source>
        <dbReference type="ARBA" id="ARBA00022801"/>
    </source>
</evidence>
<proteinExistence type="inferred from homology"/>
<dbReference type="PROSITE" id="PS01174">
    <property type="entry name" value="LIPASE_GDXG_SER"/>
    <property type="match status" value="1"/>
</dbReference>
<feature type="domain" description="Alpha/beta hydrolase fold-3" evidence="5">
    <location>
        <begin position="104"/>
        <end position="305"/>
    </location>
</feature>
<evidence type="ECO:0000256" key="3">
    <source>
        <dbReference type="PROSITE-ProRule" id="PRU10038"/>
    </source>
</evidence>
<dbReference type="STRING" id="1458461.BN1012_Phect794"/>
<dbReference type="HOGENOM" id="CLU_012494_13_1_5"/>
<feature type="compositionally biased region" description="Low complexity" evidence="4">
    <location>
        <begin position="331"/>
        <end position="360"/>
    </location>
</feature>
<dbReference type="InterPro" id="IPR050300">
    <property type="entry name" value="GDXG_lipolytic_enzyme"/>
</dbReference>
<reference evidence="6 7" key="1">
    <citation type="journal article" date="2014" name="Front. Genet.">
        <title>Genome and metabolic network of "Candidatus Phaeomarinobacter ectocarpi" Ec32, a new candidate genus of Alphaproteobacteria frequently associated with brown algae.</title>
        <authorList>
            <person name="Dittami S.M."/>
            <person name="Barbeyron T."/>
            <person name="Boyen C."/>
            <person name="Cambefort J."/>
            <person name="Collet G."/>
            <person name="Delage L."/>
            <person name="Gobet A."/>
            <person name="Groisillier A."/>
            <person name="Leblanc C."/>
            <person name="Michel G."/>
            <person name="Scornet D."/>
            <person name="Siegel A."/>
            <person name="Tapia J.E."/>
            <person name="Tonon T."/>
        </authorList>
    </citation>
    <scope>NUCLEOTIDE SEQUENCE [LARGE SCALE GENOMIC DNA]</scope>
    <source>
        <strain evidence="6 7">Ec32</strain>
    </source>
</reference>
<protein>
    <submittedName>
        <fullName evidence="6">Carbohydrate esterase|CE10</fullName>
        <ecNumber evidence="6">3.1.1.-</ecNumber>
    </submittedName>
</protein>
<evidence type="ECO:0000259" key="5">
    <source>
        <dbReference type="Pfam" id="PF07859"/>
    </source>
</evidence>
<evidence type="ECO:0000313" key="7">
    <source>
        <dbReference type="Proteomes" id="UP000032160"/>
    </source>
</evidence>
<evidence type="ECO:0000256" key="1">
    <source>
        <dbReference type="ARBA" id="ARBA00010515"/>
    </source>
</evidence>
<evidence type="ECO:0000256" key="4">
    <source>
        <dbReference type="SAM" id="MobiDB-lite"/>
    </source>
</evidence>
<dbReference type="RefSeq" id="WP_052535200.1">
    <property type="nucleotide sequence ID" value="NZ_HG966617.1"/>
</dbReference>
<evidence type="ECO:0000313" key="6">
    <source>
        <dbReference type="EMBL" id="CDO59008.1"/>
    </source>
</evidence>
<dbReference type="PROSITE" id="PS01173">
    <property type="entry name" value="LIPASE_GDXG_HIS"/>
    <property type="match status" value="1"/>
</dbReference>
<keyword evidence="2 6" id="KW-0378">Hydrolase</keyword>
<dbReference type="AlphaFoldDB" id="X5M7A8"/>
<dbReference type="PANTHER" id="PTHR48081">
    <property type="entry name" value="AB HYDROLASE SUPERFAMILY PROTEIN C4A8.06C"/>
    <property type="match status" value="1"/>
</dbReference>
<dbReference type="GO" id="GO:0004806">
    <property type="term" value="F:triacylglycerol lipase activity"/>
    <property type="evidence" value="ECO:0007669"/>
    <property type="project" value="TreeGrafter"/>
</dbReference>
<dbReference type="OrthoDB" id="9806180at2"/>